<dbReference type="PANTHER" id="PTHR34817:SF1">
    <property type="entry name" value="NUCLEOTIDYLTRANSFERASE"/>
    <property type="match status" value="1"/>
</dbReference>
<dbReference type="AlphaFoldDB" id="A0A5C6DUQ1"/>
<dbReference type="GO" id="GO:0016740">
    <property type="term" value="F:transferase activity"/>
    <property type="evidence" value="ECO:0007669"/>
    <property type="project" value="UniProtKB-KW"/>
</dbReference>
<dbReference type="PANTHER" id="PTHR34817">
    <property type="entry name" value="NUCLEOTIDYLTRANSFERASE"/>
    <property type="match status" value="1"/>
</dbReference>
<dbReference type="InterPro" id="IPR036086">
    <property type="entry name" value="ParB/Sulfiredoxin_sf"/>
</dbReference>
<reference evidence="1 2" key="1">
    <citation type="submission" date="2019-02" db="EMBL/GenBank/DDBJ databases">
        <title>Deep-cultivation of Planctomycetes and their phenomic and genomic characterization uncovers novel biology.</title>
        <authorList>
            <person name="Wiegand S."/>
            <person name="Jogler M."/>
            <person name="Boedeker C."/>
            <person name="Pinto D."/>
            <person name="Vollmers J."/>
            <person name="Rivas-Marin E."/>
            <person name="Kohn T."/>
            <person name="Peeters S.H."/>
            <person name="Heuer A."/>
            <person name="Rast P."/>
            <person name="Oberbeckmann S."/>
            <person name="Bunk B."/>
            <person name="Jeske O."/>
            <person name="Meyerdierks A."/>
            <person name="Storesund J.E."/>
            <person name="Kallscheuer N."/>
            <person name="Luecker S."/>
            <person name="Lage O.M."/>
            <person name="Pohl T."/>
            <person name="Merkel B.J."/>
            <person name="Hornburger P."/>
            <person name="Mueller R.-W."/>
            <person name="Bruemmer F."/>
            <person name="Labrenz M."/>
            <person name="Spormann A.M."/>
            <person name="Op Den Camp H."/>
            <person name="Overmann J."/>
            <person name="Amann R."/>
            <person name="Jetten M.S.M."/>
            <person name="Mascher T."/>
            <person name="Medema M.H."/>
            <person name="Devos D.P."/>
            <person name="Kaster A.-K."/>
            <person name="Ovreas L."/>
            <person name="Rohde M."/>
            <person name="Galperin M.Y."/>
            <person name="Jogler C."/>
        </authorList>
    </citation>
    <scope>NUCLEOTIDE SEQUENCE [LARGE SCALE GENOMIC DNA]</scope>
    <source>
        <strain evidence="1 2">Q31b</strain>
    </source>
</reference>
<evidence type="ECO:0000313" key="2">
    <source>
        <dbReference type="Proteomes" id="UP000315471"/>
    </source>
</evidence>
<dbReference type="SUPFAM" id="SSF110849">
    <property type="entry name" value="ParB/Sulfiredoxin"/>
    <property type="match status" value="1"/>
</dbReference>
<dbReference type="Proteomes" id="UP000315471">
    <property type="component" value="Unassembled WGS sequence"/>
</dbReference>
<dbReference type="InterPro" id="IPR018775">
    <property type="entry name" value="RlaP"/>
</dbReference>
<organism evidence="1 2">
    <name type="scientific">Novipirellula aureliae</name>
    <dbReference type="NCBI Taxonomy" id="2527966"/>
    <lineage>
        <taxon>Bacteria</taxon>
        <taxon>Pseudomonadati</taxon>
        <taxon>Planctomycetota</taxon>
        <taxon>Planctomycetia</taxon>
        <taxon>Pirellulales</taxon>
        <taxon>Pirellulaceae</taxon>
        <taxon>Novipirellula</taxon>
    </lineage>
</organism>
<dbReference type="Gene3D" id="3.90.1530.10">
    <property type="entry name" value="Conserved hypothetical protein from pyrococcus furiosus pfu- 392566-001, ParB domain"/>
    <property type="match status" value="1"/>
</dbReference>
<protein>
    <submittedName>
        <fullName evidence="1">Putative nucleotidyltransferase</fullName>
    </submittedName>
</protein>
<evidence type="ECO:0000313" key="1">
    <source>
        <dbReference type="EMBL" id="TWU39984.1"/>
    </source>
</evidence>
<comment type="caution">
    <text evidence="1">The sequence shown here is derived from an EMBL/GenBank/DDBJ whole genome shotgun (WGS) entry which is preliminary data.</text>
</comment>
<gene>
    <name evidence="1" type="ORF">Q31b_33000</name>
</gene>
<dbReference type="RefSeq" id="WP_197171619.1">
    <property type="nucleotide sequence ID" value="NZ_SJPY01000005.1"/>
</dbReference>
<keyword evidence="1" id="KW-0808">Transferase</keyword>
<sequence length="338" mass="38181">MSANEKNGKPVHGMDISIVKLVPRNERTVAKKYRQRIEAILRAVGLIDPLIVYPLEDGDEILDGTLRYRILLDLGVEMVPCLVHDSRDGFPSPDSDFDLRGVHLLPIETVVGLDEGDQTVEKEGIYDGLEIDLVTHDASKFFALMLRCNGYVLEQIFSPLVVFATKEFDELKSITADCITKHHAHHYLGFAATQWKLFGKESPPRVKPLLHVYRVLLTGIHLMRTGEVEANLVKLNETATLLFLDDLISQKQTGPEKGTLSAADLDFHTTQYEQLTAELELVARCGLEQFIVPANMVLRGMEMADDRFRRSHHSQRENMGHVGQLRHSLRHVDQSRSL</sequence>
<dbReference type="EMBL" id="SJPY01000005">
    <property type="protein sequence ID" value="TWU39984.1"/>
    <property type="molecule type" value="Genomic_DNA"/>
</dbReference>
<proteinExistence type="predicted"/>
<accession>A0A5C6DUQ1</accession>
<name>A0A5C6DUQ1_9BACT</name>
<dbReference type="Pfam" id="PF10127">
    <property type="entry name" value="RlaP"/>
    <property type="match status" value="1"/>
</dbReference>
<keyword evidence="2" id="KW-1185">Reference proteome</keyword>